<dbReference type="InterPro" id="IPR013759">
    <property type="entry name" value="Topo_IIA_B_C"/>
</dbReference>
<dbReference type="Pfam" id="PF00986">
    <property type="entry name" value="DNA_gyraseB_C"/>
    <property type="match status" value="1"/>
</dbReference>
<keyword evidence="9" id="KW-0413">Isomerase</keyword>
<dbReference type="InterPro" id="IPR000565">
    <property type="entry name" value="Topo_IIA_B"/>
</dbReference>
<dbReference type="AlphaFoldDB" id="K1S155"/>
<evidence type="ECO:0000259" key="10">
    <source>
        <dbReference type="PROSITE" id="PS50880"/>
    </source>
</evidence>
<evidence type="ECO:0000256" key="7">
    <source>
        <dbReference type="ARBA" id="ARBA00023029"/>
    </source>
</evidence>
<evidence type="ECO:0000256" key="1">
    <source>
        <dbReference type="ARBA" id="ARBA00000185"/>
    </source>
</evidence>
<dbReference type="InterPro" id="IPR001241">
    <property type="entry name" value="Topo_IIA"/>
</dbReference>
<organism evidence="11">
    <name type="scientific">human gut metagenome</name>
    <dbReference type="NCBI Taxonomy" id="408170"/>
    <lineage>
        <taxon>unclassified sequences</taxon>
        <taxon>metagenomes</taxon>
        <taxon>organismal metagenomes</taxon>
    </lineage>
</organism>
<evidence type="ECO:0000256" key="3">
    <source>
        <dbReference type="ARBA" id="ARBA00022723"/>
    </source>
</evidence>
<dbReference type="Gene3D" id="3.40.50.670">
    <property type="match status" value="2"/>
</dbReference>
<keyword evidence="5" id="KW-0067">ATP-binding</keyword>
<evidence type="ECO:0000256" key="6">
    <source>
        <dbReference type="ARBA" id="ARBA00022842"/>
    </source>
</evidence>
<name>K1S155_9ZZZZ</name>
<dbReference type="GO" id="GO:0003918">
    <property type="term" value="F:DNA topoisomerase type II (double strand cut, ATP-hydrolyzing) activity"/>
    <property type="evidence" value="ECO:0007669"/>
    <property type="project" value="UniProtKB-EC"/>
</dbReference>
<dbReference type="PRINTS" id="PR01159">
    <property type="entry name" value="DNAGYRASEB"/>
</dbReference>
<dbReference type="InterPro" id="IPR013760">
    <property type="entry name" value="Topo_IIA-like_dom_sf"/>
</dbReference>
<comment type="similarity">
    <text evidence="2">Belongs to the type II topoisomerase GyrB family.</text>
</comment>
<dbReference type="EMBL" id="AJWY01012755">
    <property type="protein sequence ID" value="EKC49049.1"/>
    <property type="molecule type" value="Genomic_DNA"/>
</dbReference>
<dbReference type="GO" id="GO:0005524">
    <property type="term" value="F:ATP binding"/>
    <property type="evidence" value="ECO:0007669"/>
    <property type="project" value="UniProtKB-KW"/>
</dbReference>
<dbReference type="PROSITE" id="PS00177">
    <property type="entry name" value="TOPOISOMERASE_II"/>
    <property type="match status" value="1"/>
</dbReference>
<dbReference type="PROSITE" id="PS50880">
    <property type="entry name" value="TOPRIM"/>
    <property type="match status" value="1"/>
</dbReference>
<dbReference type="InterPro" id="IPR018522">
    <property type="entry name" value="TopoIIA_CS"/>
</dbReference>
<sequence>KDLLDIYPSRLLSKNKRLDGVDFKKDVLSHMSIVVNSHCDMAHMFSAQSKDRVFSSAIGKAVENAVYEELSRMSTRITDEMVDVVIGNHRARIEGEKARHIASSTRGLKSWTKPDSYIPCSSVKTDHPKELFLVEGNSAGGGLRSARDPKYQAILTFRGKSLNVWDEDLARVLKSIPWLNLVKILGCGIGPSFDIKKLNFDKIIIATDADIDGYHIRVGMCSFFLKYMPEIIYAGKLYIAEPPLYKLMQGKEPIYVASQTEYIQKCIESIGDVQISFPSNKKDSVKVNVTEFVTDAFDYLNILEELSVEKSVNRYLLEYIANGFAVYGKSTKDFVDNVDKWIRMLVKIYPEIGFDHETNQVHATIDLVDQLVLIDDELVNDLLPIILIQEKYGLLISYESKKKNVSKTTTLSRFFEEIQYSYPVIKDRYKGLGSSSATVSKEVIMDPKTRRLIRVTANDVDTMRKIGVLVGDGKDNKNERKELLMNFKFTKDMIDN</sequence>
<keyword evidence="8" id="KW-0238">DNA-binding</keyword>
<keyword evidence="3" id="KW-0479">Metal-binding</keyword>
<evidence type="ECO:0000256" key="2">
    <source>
        <dbReference type="ARBA" id="ARBA00010708"/>
    </source>
</evidence>
<dbReference type="PANTHER" id="PTHR45866:SF1">
    <property type="entry name" value="DNA GYRASE SUBUNIT B, MITOCHONDRIAL"/>
    <property type="match status" value="1"/>
</dbReference>
<evidence type="ECO:0000256" key="5">
    <source>
        <dbReference type="ARBA" id="ARBA00022840"/>
    </source>
</evidence>
<dbReference type="InterPro" id="IPR002288">
    <property type="entry name" value="DNA_gyrase_B_C"/>
</dbReference>
<gene>
    <name evidence="11" type="ORF">LEA_18587</name>
</gene>
<dbReference type="Gene3D" id="3.30.230.10">
    <property type="match status" value="1"/>
</dbReference>
<dbReference type="InterPro" id="IPR006171">
    <property type="entry name" value="TOPRIM_dom"/>
</dbReference>
<keyword evidence="7" id="KW-0799">Topoisomerase</keyword>
<dbReference type="GO" id="GO:0003677">
    <property type="term" value="F:DNA binding"/>
    <property type="evidence" value="ECO:0007669"/>
    <property type="project" value="UniProtKB-KW"/>
</dbReference>
<evidence type="ECO:0000313" key="11">
    <source>
        <dbReference type="EMBL" id="EKC49049.1"/>
    </source>
</evidence>
<dbReference type="GO" id="GO:0006265">
    <property type="term" value="P:DNA topological change"/>
    <property type="evidence" value="ECO:0007669"/>
    <property type="project" value="InterPro"/>
</dbReference>
<accession>K1S155</accession>
<proteinExistence type="inferred from homology"/>
<feature type="domain" description="Toprim" evidence="10">
    <location>
        <begin position="129"/>
        <end position="243"/>
    </location>
</feature>
<dbReference type="PANTHER" id="PTHR45866">
    <property type="entry name" value="DNA GYRASE/TOPOISOMERASE SUBUNIT B"/>
    <property type="match status" value="1"/>
</dbReference>
<evidence type="ECO:0000256" key="8">
    <source>
        <dbReference type="ARBA" id="ARBA00023125"/>
    </source>
</evidence>
<reference evidence="11" key="1">
    <citation type="journal article" date="2013" name="Environ. Microbiol.">
        <title>Microbiota from the distal guts of lean and obese adolescents exhibit partial functional redundancy besides clear differences in community structure.</title>
        <authorList>
            <person name="Ferrer M."/>
            <person name="Ruiz A."/>
            <person name="Lanza F."/>
            <person name="Haange S.B."/>
            <person name="Oberbach A."/>
            <person name="Till H."/>
            <person name="Bargiela R."/>
            <person name="Campoy C."/>
            <person name="Segura M.T."/>
            <person name="Richter M."/>
            <person name="von Bergen M."/>
            <person name="Seifert J."/>
            <person name="Suarez A."/>
        </authorList>
    </citation>
    <scope>NUCLEOTIDE SEQUENCE</scope>
</reference>
<comment type="catalytic activity">
    <reaction evidence="1">
        <text>ATP-dependent breakage, passage and rejoining of double-stranded DNA.</text>
        <dbReference type="EC" id="5.6.2.2"/>
    </reaction>
</comment>
<comment type="caution">
    <text evidence="11">The sequence shown here is derived from an EMBL/GenBank/DDBJ whole genome shotgun (WGS) entry which is preliminary data.</text>
</comment>
<dbReference type="Pfam" id="PF01751">
    <property type="entry name" value="Toprim"/>
    <property type="match status" value="1"/>
</dbReference>
<feature type="non-terminal residue" evidence="11">
    <location>
        <position position="1"/>
    </location>
</feature>
<keyword evidence="4" id="KW-0547">Nucleotide-binding</keyword>
<dbReference type="GO" id="GO:0046872">
    <property type="term" value="F:metal ion binding"/>
    <property type="evidence" value="ECO:0007669"/>
    <property type="project" value="UniProtKB-KW"/>
</dbReference>
<evidence type="ECO:0000256" key="9">
    <source>
        <dbReference type="ARBA" id="ARBA00023235"/>
    </source>
</evidence>
<protein>
    <submittedName>
        <fullName evidence="11">DNA gyrase subunit B</fullName>
    </submittedName>
</protein>
<keyword evidence="6" id="KW-0460">Magnesium</keyword>
<dbReference type="PRINTS" id="PR00418">
    <property type="entry name" value="TPI2FAMILY"/>
</dbReference>
<evidence type="ECO:0000256" key="4">
    <source>
        <dbReference type="ARBA" id="ARBA00022741"/>
    </source>
</evidence>
<dbReference type="SMART" id="SM00433">
    <property type="entry name" value="TOP2c"/>
    <property type="match status" value="1"/>
</dbReference>
<dbReference type="SUPFAM" id="SSF56719">
    <property type="entry name" value="Type II DNA topoisomerase"/>
    <property type="match status" value="1"/>
</dbReference>
<dbReference type="InterPro" id="IPR014721">
    <property type="entry name" value="Ribsml_uS5_D2-typ_fold_subgr"/>
</dbReference>